<dbReference type="SUPFAM" id="SSF46689">
    <property type="entry name" value="Homeodomain-like"/>
    <property type="match status" value="1"/>
</dbReference>
<keyword evidence="2 4" id="KW-0238">DNA-binding</keyword>
<dbReference type="Proteomes" id="UP001526201">
    <property type="component" value="Unassembled WGS sequence"/>
</dbReference>
<dbReference type="PANTHER" id="PTHR30055">
    <property type="entry name" value="HTH-TYPE TRANSCRIPTIONAL REGULATOR RUTR"/>
    <property type="match status" value="1"/>
</dbReference>
<keyword evidence="3" id="KW-0804">Transcription</keyword>
<dbReference type="InterPro" id="IPR001647">
    <property type="entry name" value="HTH_TetR"/>
</dbReference>
<dbReference type="Pfam" id="PF17918">
    <property type="entry name" value="TetR_C_15"/>
    <property type="match status" value="1"/>
</dbReference>
<evidence type="ECO:0000256" key="4">
    <source>
        <dbReference type="PROSITE-ProRule" id="PRU00335"/>
    </source>
</evidence>
<dbReference type="Pfam" id="PF00440">
    <property type="entry name" value="TetR_N"/>
    <property type="match status" value="1"/>
</dbReference>
<keyword evidence="1" id="KW-0805">Transcription regulation</keyword>
<dbReference type="PRINTS" id="PR00455">
    <property type="entry name" value="HTHTETR"/>
</dbReference>
<keyword evidence="8" id="KW-1185">Reference proteome</keyword>
<dbReference type="InterPro" id="IPR009057">
    <property type="entry name" value="Homeodomain-like_sf"/>
</dbReference>
<sequence length="205" mass="22928">MSANKHALQPRKRPRQERSERTRDQILKAAVQVFAQHGYAHGTTNRIAQRADISIGSLYQYYPNKDAILLELACRHVDAGVAATVDRLEAGVIDSVEDAVRDTIVAAIDNHRQDPEFLRVLIEQAPRSRELMAKVAERQQESVQAMKKLLAGRPEVVVKDRDAAARLVVLTIESVVHQAMSAPQNFDPDTLQAELVAMLTRYLTN</sequence>
<dbReference type="InterPro" id="IPR050109">
    <property type="entry name" value="HTH-type_TetR-like_transc_reg"/>
</dbReference>
<gene>
    <name evidence="7" type="ORF">H7J73_19115</name>
</gene>
<protein>
    <submittedName>
        <fullName evidence="7">TetR family transcriptional regulator</fullName>
    </submittedName>
</protein>
<comment type="caution">
    <text evidence="7">The sequence shown here is derived from an EMBL/GenBank/DDBJ whole genome shotgun (WGS) entry which is preliminary data.</text>
</comment>
<dbReference type="RefSeq" id="WP_264069186.1">
    <property type="nucleotide sequence ID" value="NZ_JACKTY010000031.1"/>
</dbReference>
<evidence type="ECO:0000256" key="5">
    <source>
        <dbReference type="SAM" id="MobiDB-lite"/>
    </source>
</evidence>
<dbReference type="EMBL" id="JACKTY010000031">
    <property type="protein sequence ID" value="MCV7228126.1"/>
    <property type="molecule type" value="Genomic_DNA"/>
</dbReference>
<dbReference type="InterPro" id="IPR041669">
    <property type="entry name" value="TetR_C_15"/>
</dbReference>
<accession>A0ABT3CF57</accession>
<organism evidence="7 8">
    <name type="scientific">Mycolicibacterium komossense</name>
    <dbReference type="NCBI Taxonomy" id="1779"/>
    <lineage>
        <taxon>Bacteria</taxon>
        <taxon>Bacillati</taxon>
        <taxon>Actinomycetota</taxon>
        <taxon>Actinomycetes</taxon>
        <taxon>Mycobacteriales</taxon>
        <taxon>Mycobacteriaceae</taxon>
        <taxon>Mycolicibacterium</taxon>
    </lineage>
</organism>
<evidence type="ECO:0000256" key="3">
    <source>
        <dbReference type="ARBA" id="ARBA00023163"/>
    </source>
</evidence>
<feature type="domain" description="HTH tetR-type" evidence="6">
    <location>
        <begin position="20"/>
        <end position="80"/>
    </location>
</feature>
<dbReference type="SUPFAM" id="SSF48498">
    <property type="entry name" value="Tetracyclin repressor-like, C-terminal domain"/>
    <property type="match status" value="1"/>
</dbReference>
<evidence type="ECO:0000313" key="8">
    <source>
        <dbReference type="Proteomes" id="UP001526201"/>
    </source>
</evidence>
<evidence type="ECO:0000259" key="6">
    <source>
        <dbReference type="PROSITE" id="PS50977"/>
    </source>
</evidence>
<evidence type="ECO:0000256" key="1">
    <source>
        <dbReference type="ARBA" id="ARBA00023015"/>
    </source>
</evidence>
<reference evidence="7 8" key="1">
    <citation type="journal article" date="2022" name="BMC Genomics">
        <title>Comparative genome analysis of mycobacteria focusing on tRNA and non-coding RNA.</title>
        <authorList>
            <person name="Behra P.R.K."/>
            <person name="Pettersson B.M.F."/>
            <person name="Ramesh M."/>
            <person name="Das S."/>
            <person name="Dasgupta S."/>
            <person name="Kirsebom L.A."/>
        </authorList>
    </citation>
    <scope>NUCLEOTIDE SEQUENCE [LARGE SCALE GENOMIC DNA]</scope>
    <source>
        <strain evidence="7 8">DSM 44078</strain>
    </source>
</reference>
<feature type="DNA-binding region" description="H-T-H motif" evidence="4">
    <location>
        <begin position="43"/>
        <end position="62"/>
    </location>
</feature>
<dbReference type="InterPro" id="IPR036271">
    <property type="entry name" value="Tet_transcr_reg_TetR-rel_C_sf"/>
</dbReference>
<evidence type="ECO:0000313" key="7">
    <source>
        <dbReference type="EMBL" id="MCV7228126.1"/>
    </source>
</evidence>
<proteinExistence type="predicted"/>
<dbReference type="Gene3D" id="1.10.357.10">
    <property type="entry name" value="Tetracycline Repressor, domain 2"/>
    <property type="match status" value="1"/>
</dbReference>
<feature type="region of interest" description="Disordered" evidence="5">
    <location>
        <begin position="1"/>
        <end position="22"/>
    </location>
</feature>
<evidence type="ECO:0000256" key="2">
    <source>
        <dbReference type="ARBA" id="ARBA00023125"/>
    </source>
</evidence>
<dbReference type="PANTHER" id="PTHR30055:SF234">
    <property type="entry name" value="HTH-TYPE TRANSCRIPTIONAL REGULATOR BETI"/>
    <property type="match status" value="1"/>
</dbReference>
<dbReference type="PROSITE" id="PS50977">
    <property type="entry name" value="HTH_TETR_2"/>
    <property type="match status" value="1"/>
</dbReference>
<name>A0ABT3CF57_9MYCO</name>